<accession>A0A1K1T4Y9</accession>
<evidence type="ECO:0000313" key="2">
    <source>
        <dbReference type="EMBL" id="WQG88321.1"/>
    </source>
</evidence>
<organism evidence="1 3">
    <name type="scientific">Chitinophaga sancti</name>
    <dbReference type="NCBI Taxonomy" id="1004"/>
    <lineage>
        <taxon>Bacteria</taxon>
        <taxon>Pseudomonadati</taxon>
        <taxon>Bacteroidota</taxon>
        <taxon>Chitinophagia</taxon>
        <taxon>Chitinophagales</taxon>
        <taxon>Chitinophagaceae</taxon>
        <taxon>Chitinophaga</taxon>
    </lineage>
</organism>
<evidence type="ECO:0000313" key="1">
    <source>
        <dbReference type="EMBL" id="SFW91117.1"/>
    </source>
</evidence>
<dbReference type="Proteomes" id="UP000183788">
    <property type="component" value="Unassembled WGS sequence"/>
</dbReference>
<gene>
    <name evidence="1" type="ORF">SAMN05661012_06729</name>
    <name evidence="2" type="ORF">SR876_25710</name>
</gene>
<dbReference type="EMBL" id="CP140154">
    <property type="protein sequence ID" value="WQG88321.1"/>
    <property type="molecule type" value="Genomic_DNA"/>
</dbReference>
<evidence type="ECO:0000313" key="3">
    <source>
        <dbReference type="Proteomes" id="UP000183788"/>
    </source>
</evidence>
<name>A0A1K1T4Y9_9BACT</name>
<protein>
    <submittedName>
        <fullName evidence="1">Uncharacterized protein</fullName>
    </submittedName>
</protein>
<keyword evidence="4" id="KW-1185">Reference proteome</keyword>
<dbReference type="RefSeq" id="WP_072366762.1">
    <property type="nucleotide sequence ID" value="NZ_CP139972.1"/>
</dbReference>
<evidence type="ECO:0000313" key="4">
    <source>
        <dbReference type="Proteomes" id="UP001326715"/>
    </source>
</evidence>
<dbReference type="Proteomes" id="UP001326715">
    <property type="component" value="Chromosome"/>
</dbReference>
<dbReference type="EMBL" id="FPIZ01000062">
    <property type="protein sequence ID" value="SFW91117.1"/>
    <property type="molecule type" value="Genomic_DNA"/>
</dbReference>
<sequence length="87" mass="9599">MKKTNIILSAISLLSAIGGLLAFKAQQRFNGVLFCYTTIGRLSAQGDPFYDAVLTTRYTLIDPVKTLFCTIPAANTNYRPMKVKPLL</sequence>
<dbReference type="OrthoDB" id="678755at2"/>
<reference evidence="1 3" key="1">
    <citation type="submission" date="2016-11" db="EMBL/GenBank/DDBJ databases">
        <authorList>
            <person name="Jaros S."/>
            <person name="Januszkiewicz K."/>
            <person name="Wedrychowicz H."/>
        </authorList>
    </citation>
    <scope>NUCLEOTIDE SEQUENCE [LARGE SCALE GENOMIC DNA]</scope>
    <source>
        <strain evidence="1 3">DSM 784</strain>
    </source>
</reference>
<dbReference type="AlphaFoldDB" id="A0A1K1T4Y9"/>
<reference evidence="2 4" key="2">
    <citation type="submission" date="2023-11" db="EMBL/GenBank/DDBJ databases">
        <title>MicrobeMod: A computational toolkit for identifying prokaryotic methylation and restriction-modification with nanopore sequencing.</title>
        <authorList>
            <person name="Crits-Christoph A."/>
            <person name="Kang S.C."/>
            <person name="Lee H."/>
            <person name="Ostrov N."/>
        </authorList>
    </citation>
    <scope>NUCLEOTIDE SEQUENCE [LARGE SCALE GENOMIC DNA]</scope>
    <source>
        <strain evidence="2 4">ATCC 23090</strain>
    </source>
</reference>
<proteinExistence type="predicted"/>